<dbReference type="RefSeq" id="WP_119524391.1">
    <property type="nucleotide sequence ID" value="NZ_NRHC01000011.1"/>
</dbReference>
<proteinExistence type="predicted"/>
<dbReference type="OrthoDB" id="9774907at2"/>
<dbReference type="Proteomes" id="UP000265691">
    <property type="component" value="Unassembled WGS sequence"/>
</dbReference>
<comment type="caution">
    <text evidence="1">The sequence shown here is derived from an EMBL/GenBank/DDBJ whole genome shotgun (WGS) entry which is preliminary data.</text>
</comment>
<gene>
    <name evidence="1" type="ORF">CKF54_00820</name>
</gene>
<dbReference type="AlphaFoldDB" id="A0A3A1Y9F6"/>
<organism evidence="1 2">
    <name type="scientific">Psittacicella hinzii</name>
    <dbReference type="NCBI Taxonomy" id="2028575"/>
    <lineage>
        <taxon>Bacteria</taxon>
        <taxon>Pseudomonadati</taxon>
        <taxon>Pseudomonadota</taxon>
        <taxon>Gammaproteobacteria</taxon>
        <taxon>Pasteurellales</taxon>
        <taxon>Psittacicellaceae</taxon>
        <taxon>Psittacicella</taxon>
    </lineage>
</organism>
<evidence type="ECO:0000313" key="1">
    <source>
        <dbReference type="EMBL" id="RIY34315.1"/>
    </source>
</evidence>
<dbReference type="EMBL" id="NRHC01000011">
    <property type="protein sequence ID" value="RIY34315.1"/>
    <property type="molecule type" value="Genomic_DNA"/>
</dbReference>
<keyword evidence="2" id="KW-1185">Reference proteome</keyword>
<evidence type="ECO:0000313" key="2">
    <source>
        <dbReference type="Proteomes" id="UP000265691"/>
    </source>
</evidence>
<dbReference type="SUPFAM" id="SSF52540">
    <property type="entry name" value="P-loop containing nucleoside triphosphate hydrolases"/>
    <property type="match status" value="1"/>
</dbReference>
<dbReference type="Gene3D" id="3.40.50.300">
    <property type="entry name" value="P-loop containing nucleotide triphosphate hydrolases"/>
    <property type="match status" value="1"/>
</dbReference>
<accession>A0A3A1Y9F6</accession>
<dbReference type="InterPro" id="IPR027417">
    <property type="entry name" value="P-loop_NTPase"/>
</dbReference>
<reference evidence="1 2" key="1">
    <citation type="submission" date="2017-08" db="EMBL/GenBank/DDBJ databases">
        <title>Reclassification of Bisgaard taxon 37 and 44.</title>
        <authorList>
            <person name="Christensen H."/>
        </authorList>
    </citation>
    <scope>NUCLEOTIDE SEQUENCE [LARGE SCALE GENOMIC DNA]</scope>
    <source>
        <strain evidence="1 2">B96_3</strain>
    </source>
</reference>
<sequence length="310" mass="35467">MLRILIIEGADKVGKSYFIDKLQTVLMGINVHVVSDLKQDLIFTKWLRDYIGNGNIKELNPLSQAILFGVAGNNNLHFDLQRIAEELEVGNREDEKHLFILDRSAISSVIYTLANHISEQIKITDQDLINPDNSDSLNLFDMDKINLMIEQPHIKRTLDFIRELRNKELSFKTRSGKVAYCPGLLFIKTELTGVQLQRLKGSSDYYEDEQKQIIVSLLFKNYIHNHRARALNNLVPKYGCEFNNLLLQKLNNKNLVTDVVVDNCFSTHTGDEFSLICAMQKYGTNTLECVADVAEVLNSENFWDDKLLGL</sequence>
<protein>
    <submittedName>
        <fullName evidence="1">Uncharacterized protein</fullName>
    </submittedName>
</protein>
<name>A0A3A1Y9F6_9GAMM</name>